<feature type="domain" description="Putative zinc-finger" evidence="1">
    <location>
        <begin position="3"/>
        <end position="36"/>
    </location>
</feature>
<gene>
    <name evidence="2" type="ORF">MNBD_NITROSPINAE01-1067</name>
</gene>
<proteinExistence type="predicted"/>
<dbReference type="InterPro" id="IPR027383">
    <property type="entry name" value="Znf_put"/>
</dbReference>
<dbReference type="Pfam" id="PF13490">
    <property type="entry name" value="zf-HC2"/>
    <property type="match status" value="1"/>
</dbReference>
<sequence length="77" mass="8994">MECREIFDRLSEYIDRELDPSLCDEIENHIKDCEPCVAFINTLKKTVELFNKELPSNDIPKPVSANLHEFLKKELDA</sequence>
<evidence type="ECO:0000259" key="1">
    <source>
        <dbReference type="Pfam" id="PF13490"/>
    </source>
</evidence>
<organism evidence="2">
    <name type="scientific">hydrothermal vent metagenome</name>
    <dbReference type="NCBI Taxonomy" id="652676"/>
    <lineage>
        <taxon>unclassified sequences</taxon>
        <taxon>metagenomes</taxon>
        <taxon>ecological metagenomes</taxon>
    </lineage>
</organism>
<accession>A0A3B1BPE9</accession>
<dbReference type="EMBL" id="UOGC01000062">
    <property type="protein sequence ID" value="VAX17882.1"/>
    <property type="molecule type" value="Genomic_DNA"/>
</dbReference>
<dbReference type="AlphaFoldDB" id="A0A3B1BPE9"/>
<reference evidence="2" key="1">
    <citation type="submission" date="2018-06" db="EMBL/GenBank/DDBJ databases">
        <authorList>
            <person name="Zhirakovskaya E."/>
        </authorList>
    </citation>
    <scope>NUCLEOTIDE SEQUENCE</scope>
</reference>
<name>A0A3B1BPE9_9ZZZZ</name>
<protein>
    <recommendedName>
        <fullName evidence="1">Putative zinc-finger domain-containing protein</fullName>
    </recommendedName>
</protein>
<evidence type="ECO:0000313" key="2">
    <source>
        <dbReference type="EMBL" id="VAX17882.1"/>
    </source>
</evidence>